<reference evidence="2" key="2">
    <citation type="submission" date="2025-08" db="UniProtKB">
        <authorList>
            <consortium name="Ensembl"/>
        </authorList>
    </citation>
    <scope>IDENTIFICATION</scope>
</reference>
<name>A0A8C0PKQ4_CANLF</name>
<reference evidence="2" key="1">
    <citation type="submission" date="2018-10" db="EMBL/GenBank/DDBJ databases">
        <title>De novo assembly of a Great Dane genome.</title>
        <authorList>
            <person name="Kidd J.M."/>
            <person name="Pendleton A.L."/>
            <person name="Shen F."/>
            <person name="Emery S."/>
        </authorList>
    </citation>
    <scope>NUCLEOTIDE SEQUENCE [LARGE SCALE GENOMIC DNA]</scope>
    <source>
        <strain evidence="2">Great Dane</strain>
    </source>
</reference>
<proteinExistence type="predicted"/>
<evidence type="ECO:0000313" key="2">
    <source>
        <dbReference type="Ensembl" id="ENSCAFP00040000536.1"/>
    </source>
</evidence>
<feature type="compositionally biased region" description="Pro residues" evidence="1">
    <location>
        <begin position="336"/>
        <end position="346"/>
    </location>
</feature>
<evidence type="ECO:0000256" key="1">
    <source>
        <dbReference type="SAM" id="MobiDB-lite"/>
    </source>
</evidence>
<dbReference type="OrthoDB" id="9353106at2759"/>
<gene>
    <name evidence="2" type="primary">RELL1</name>
</gene>
<feature type="compositionally biased region" description="Basic and acidic residues" evidence="1">
    <location>
        <begin position="414"/>
        <end position="425"/>
    </location>
</feature>
<organism evidence="2 3">
    <name type="scientific">Canis lupus familiaris</name>
    <name type="common">Dog</name>
    <name type="synonym">Canis familiaris</name>
    <dbReference type="NCBI Taxonomy" id="9615"/>
    <lineage>
        <taxon>Eukaryota</taxon>
        <taxon>Metazoa</taxon>
        <taxon>Chordata</taxon>
        <taxon>Craniata</taxon>
        <taxon>Vertebrata</taxon>
        <taxon>Euteleostomi</taxon>
        <taxon>Mammalia</taxon>
        <taxon>Eutheria</taxon>
        <taxon>Laurasiatheria</taxon>
        <taxon>Carnivora</taxon>
        <taxon>Caniformia</taxon>
        <taxon>Canidae</taxon>
        <taxon>Canis</taxon>
    </lineage>
</organism>
<sequence>TICLFYFQTVEVHVQSRARLCTGHGGQGQRRPKLVPTPTRVKSGHLELPVPLALFPTLRPPAPGAGRRSRGHPAPRPAPAQTPRLCPSLTPDPRGRGGKGRGQAGGRGRARSVGVAGGRGRGGIRAVEAAVEFRKEAGAARRGGARQVGVAGGRGRGRIRAAEAAVEFRKEAGAARRGGARQVGGAWAGPRGSLPGGRSRGVGGAGRGGRGGSWTRWAPGARGPSLATRSAAGSRVALPAGARAAAPRGGGRRKAAMAPWELSGSAVLAAAVFVGGTASSPLVAPELNDSVNENSDTVGQIVQYIMKNEANVDVLKAMVADNSLGDPESPVTPSTPGSPPVSPGPLSPGGTPGKHICGHHLHTVGGAVERDVCHRCRHKRWHFIRPTNKSKQGHARRQGEVTVLSVGRFRVTKVEHKSNQKERRSLMSVSGTDSVNGDVPATPVKREQSDTE</sequence>
<feature type="region of interest" description="Disordered" evidence="1">
    <location>
        <begin position="52"/>
        <end position="120"/>
    </location>
</feature>
<dbReference type="Ensembl" id="ENSCAFT00040000643.1">
    <property type="protein sequence ID" value="ENSCAFP00040000536.1"/>
    <property type="gene ID" value="ENSCAFG00040000382.1"/>
</dbReference>
<feature type="region of interest" description="Disordered" evidence="1">
    <location>
        <begin position="22"/>
        <end position="41"/>
    </location>
</feature>
<accession>A0A8C0PKQ4</accession>
<protein>
    <submittedName>
        <fullName evidence="2">RELT like 1</fullName>
    </submittedName>
</protein>
<feature type="region of interest" description="Disordered" evidence="1">
    <location>
        <begin position="414"/>
        <end position="452"/>
    </location>
</feature>
<dbReference type="PANTHER" id="PTHR31037">
    <property type="entry name" value="RELT-LIKE PROTEIN 1-RELATED"/>
    <property type="match status" value="1"/>
</dbReference>
<feature type="compositionally biased region" description="Gly residues" evidence="1">
    <location>
        <begin position="194"/>
        <end position="212"/>
    </location>
</feature>
<evidence type="ECO:0000313" key="3">
    <source>
        <dbReference type="Proteomes" id="UP000694542"/>
    </source>
</evidence>
<feature type="compositionally biased region" description="Low complexity" evidence="1">
    <location>
        <begin position="183"/>
        <end position="193"/>
    </location>
</feature>
<feature type="region of interest" description="Disordered" evidence="1">
    <location>
        <begin position="177"/>
        <end position="234"/>
    </location>
</feature>
<dbReference type="AlphaFoldDB" id="A0A8C0PKQ4"/>
<dbReference type="GO" id="GO:1900745">
    <property type="term" value="P:positive regulation of p38MAPK cascade"/>
    <property type="evidence" value="ECO:0007669"/>
    <property type="project" value="InterPro"/>
</dbReference>
<dbReference type="InterPro" id="IPR042315">
    <property type="entry name" value="RELL1"/>
</dbReference>
<dbReference type="PANTHER" id="PTHR31037:SF1">
    <property type="entry name" value="RELT-LIKE PROTEIN 1"/>
    <property type="match status" value="1"/>
</dbReference>
<feature type="region of interest" description="Disordered" evidence="1">
    <location>
        <begin position="323"/>
        <end position="354"/>
    </location>
</feature>
<dbReference type="Proteomes" id="UP000694542">
    <property type="component" value="Chromosome 3"/>
</dbReference>